<feature type="region of interest" description="Disordered" evidence="3">
    <location>
        <begin position="3955"/>
        <end position="4005"/>
    </location>
</feature>
<dbReference type="PROSITE" id="PS50143">
    <property type="entry name" value="BIR_REPEAT_2"/>
    <property type="match status" value="1"/>
</dbReference>
<evidence type="ECO:0000256" key="1">
    <source>
        <dbReference type="ARBA" id="ARBA00022679"/>
    </source>
</evidence>
<dbReference type="CDD" id="cd23810">
    <property type="entry name" value="UBCc_BIRC6"/>
    <property type="match status" value="1"/>
</dbReference>
<dbReference type="Pfam" id="PF00653">
    <property type="entry name" value="BIR"/>
    <property type="match status" value="1"/>
</dbReference>
<dbReference type="Pfam" id="PF00179">
    <property type="entry name" value="UQ_con"/>
    <property type="match status" value="1"/>
</dbReference>
<feature type="compositionally biased region" description="Basic and acidic residues" evidence="3">
    <location>
        <begin position="3955"/>
        <end position="3967"/>
    </location>
</feature>
<feature type="compositionally biased region" description="Low complexity" evidence="3">
    <location>
        <begin position="1675"/>
        <end position="1697"/>
    </location>
</feature>
<evidence type="ECO:0000313" key="6">
    <source>
        <dbReference type="Proteomes" id="UP000594262"/>
    </source>
</evidence>
<evidence type="ECO:0000313" key="5">
    <source>
        <dbReference type="EnsemblMetazoa" id="CLYHEMP004198.1"/>
    </source>
</evidence>
<keyword evidence="1" id="KW-0808">Transferase</keyword>
<name>A0A7M5TZX2_9CNID</name>
<dbReference type="InterPro" id="IPR016135">
    <property type="entry name" value="UBQ-conjugating_enzyme/RWD"/>
</dbReference>
<feature type="region of interest" description="Disordered" evidence="3">
    <location>
        <begin position="1675"/>
        <end position="1699"/>
    </location>
</feature>
<proteinExistence type="predicted"/>
<feature type="compositionally biased region" description="Polar residues" evidence="3">
    <location>
        <begin position="299"/>
        <end position="308"/>
    </location>
</feature>
<feature type="region of interest" description="Disordered" evidence="3">
    <location>
        <begin position="3377"/>
        <end position="3459"/>
    </location>
</feature>
<dbReference type="GO" id="GO:0043066">
    <property type="term" value="P:negative regulation of apoptotic process"/>
    <property type="evidence" value="ECO:0007669"/>
    <property type="project" value="TreeGrafter"/>
</dbReference>
<dbReference type="Proteomes" id="UP000594262">
    <property type="component" value="Unplaced"/>
</dbReference>
<dbReference type="SUPFAM" id="SSF54495">
    <property type="entry name" value="UBC-like"/>
    <property type="match status" value="1"/>
</dbReference>
<dbReference type="SUPFAM" id="SSF57924">
    <property type="entry name" value="Inhibitor of apoptosis (IAP) repeat"/>
    <property type="match status" value="1"/>
</dbReference>
<feature type="region of interest" description="Disordered" evidence="3">
    <location>
        <begin position="192"/>
        <end position="225"/>
    </location>
</feature>
<evidence type="ECO:0000256" key="3">
    <source>
        <dbReference type="SAM" id="MobiDB-lite"/>
    </source>
</evidence>
<evidence type="ECO:0000259" key="4">
    <source>
        <dbReference type="PROSITE" id="PS50127"/>
    </source>
</evidence>
<dbReference type="GO" id="GO:0005634">
    <property type="term" value="C:nucleus"/>
    <property type="evidence" value="ECO:0007669"/>
    <property type="project" value="TreeGrafter"/>
</dbReference>
<sequence>MALVICKQEQRGPALPIIGDILQRLTSNVKKNYDSVSSEKRLMFNEVDRLQTFSLWPHMNYKWALPGPMAEAGFYHPHYSKSAEDRAMCFTCSVCLVSWESSDQPWSEHKRHSKDCPFVLGQHTENVPLSVYSATASAQELQRPKDMIVCMSSSCNNLIATGTAEGYIVIWTIFPTLKIHSEYQISVSAMKEGKKKTTKTKTASATTTKTSKAEKEKSPESTSLSTVIEKKDEMVGNEASNQTFFNKTTSNEVEDVVIEGESYCIISDLTNDQIDNNKKSEPHVFSVDDSVLKSEDEGTPTNTPFNEPNQEETTKGSFERKCKISCVTIMSDGNEGSTYVVAGVKIKSKKTRKNKIKVKNKLSLLVYKVAGKMKMPKPLETPNLFPPFDMDMYMDDEHLSNLPLPGMNMPNIYDEPFYDEQNLDSLDPNQLSVIDEYLMAAKKNPSANGGTQNISMFNEVKTGFDQEEIVRDDIKTVYEDCIFHKFDIDRSYYDLSMVISDLIVVSNYLVVILKQKVGFVENDSVKNVLLVFSIISNDKQVTEIKLVNSRTLHGTTIQDAVYVPCSSAPSNILENLIALEQFEENTDCAVSEPNLDKSLLLIALSDNSLSFMTVPRLVEKKLLTNIENNGIHKIVYCGPLSSVAICDTKGHLHIQSCVDGNLTKPSSKTLEKYSGQWPETFTIKQLEWLTAMIKFQVVTQGCYLLHPVNWSFNKGNVINCNMKPNAHLKNMFHLTPMETDNRFIKRTSLATQKSDLVFNMFVMVKTFVGYVDIIVNLKSPLPDDDQDFEFSIYITSENTEDGISTNENRQESQDRSNGNNKKIYGPISFKSVMNSSKTSATFTIVSPELLVEKSFPMLIKLSTVTQPTTDSEPLQLSTIIKDLYVGVYQFKNVADQCGLYFDGCQHALATEESIQRSLVRQLLDLVKNNAGMREGGPVKMIVSLLLWAVSVHSRRIDTTVSLPLVEIIQEHLSPLLHALLYYGDRSICHSCCLLFVALNRQNVDGTFARRVLDILWTLLPKIQNARSSAATNWVFVMLLDFLDNCGPENNMVGNDALPAFTEMLLKSSKLYADGFTEIQKVFDTKFGCPDMVFEPTLVDPMNVKLKSGNATKMGNCHVLETVKISTDHLPGILEVLPLKFVCLSVSEGSKFDQIKSSTATSVKWNHKMSEAAAPSTFPLNNANPFAQNNFPSDSLLGGPMQPMNLSAIAKAKALNAMKHGDEESHIFDDLMGQITGFLGSEGGFGTGKPLLTKDGSGATGGKHNRGETFNAAGVADENVIPNPCCLLVDKMHVYSVHYAIIDFKVPIYLTDLVIPPCKALSSITLTSWENDQDPEDGQVVASSEVINKHALVISNLVQPVKLRFLKIVVIGGESCSVVIPLGQYYGYPVHENTNSLELVQQQYSDLFCRFSLAVDRLVKPLSNRVQLTSSKSGSSKHVNVTLGNTKKDIVLCSHIQRCLNILSNHLNVDQLLHDQNIESVVPVKESTFSSQQLMLHCLLKAIDIYISSKDRPKPCNHQLITKDQFLDLFSQLCVYGMTNIQETATKVLHQVCSSEEWWEDGLIEIYRKVFQYNSVVPIPKKRVFSTLMKLMKSSKRLNIIVEKLLQQLKEYLKSDGLVINPNSLDWLLLALDYLLDSPDIKDWSFFNPLGNNLSNQPETPTSPILKLADIFPDPSVTQTTSQATPSPQQEPTSPTEPNISKEITGQVFLPKPICIDVTKAILGYLISKLDTGNRDQLILCSKVCSLVMLRCQSILHMENIFSKDIISNLLRYTMTSREKWVCYAINVLLKSVIIQKDSVLHQIGVYKTLQSLMKKKKETTDLKDVQGQQNQSPASKLEQLKALKEKTIHKNFFEVTEGKYTGALASDKFHEMTSNSDKDELGTGYAECDVIHPVLNDFSKILNSNISGLEKTIWTNQSMDIQQGAGQKLWIPSCKTFADEVESMKDRSVDYLVHNLCECLEENHHSPTTVQCLEVVLFVVNTTLLENTPKAADQNTMLRFCEQVVKLVVNLGDTTNPCLKSAIDRIVNAILAEPVYASHFSLKLIELTSSGHTSKLPKSPVCLTNVNILSIAKLASLSQPTFAERVLLKQLMVQVDLQDIDTLKALETYKSITLNGSFIIWSHDTQEQQLTTKLAVNLSKYLEKFISQSATLLHAASFERGDTKRTVFLLQDGECRLTGKAHVVLEDVQLCLVLTNLLYQILTSKVLDDSPDSQEVEAIFQRLIRTFVNSKKLSDLQKTFEIHCKSLHIIEEMFYFQSASKLHPLSSSLLYTFIESAKVGYSSLLVNALSNLMMEVWHGDATRNEDFDFSALVLIMKLLLTQNEQAWHFFSSKGGLDQLLQIIKSGCSNTLNWTDVSVNSPVLQSIQQQQQQQGGKNANSQNSNTNNNNQKTGLEKIHKDQDGEILENFSSKAKIFGPPSSPGPEVLLGNKSPLRRSRFPAWGHHFQDGDDCWITLVITFQEEVMLKEIVIHMHGNYLVGTPSAVMAEVRNNSTDYITVSPQLNTGGLQSIVLHFAKSLICKNLKLRLCRPNGGDNIKLNLIELFGKPIFSTETQQPSLSSFFTLSSMKPLQLEPFITLLSQLLEKGNIRQVLYSHETFETCITTMLKCMPFLSKNCLQLVGGIFTNSTFLRTTPLQVAVQVTKTTTENILNANRISLYNTSQLSIIIKLIHDTVVAVSSEEQEKVFIHLLDWFHVFLHEVNLDDTFVSSLIQLVVTKLFKLMKNMKPTGHEQPLITKIQELLTNENPTQKLHKTLAASLGQLLNILVSLTPSNEFTQLIAKAENWMHCRDEKESEQAGHRNDCLSALYCCTKENRDQCYSLMDNLAKTFLSILANPNSTANVAGIEKMMDILKIWRSLFLLDSLILRAWFLTNQGQSFIQPLLKWIIKYGNENPASNSLSMFRVLQAGVGLFQKILYLNPALQETFCKLLFETLQDFKTPYMCGFLKYIIHQLVVIDDTVTFTFKMRNPVSMFQSSHQIQLRLSYSVGDIVQTILKFRNTLFSSSSATQEELKEKSEASSSSSKPANIDPLTYANDPVLYAGTAALSKRKTRNSDSTKSTKSKSLRITADANLTVNFYLPEISDSALPTTLKISQILQCLYEQGKLCSSPTLLYSISNNNDVKSPVVPDNNLLKQTSMLTVLERFARLGGLPLLLPYQASASATASNHISLFSKILPLPGYADVFLRDGMKAELLLRLMLGVKETKLGQQISSLVVAKDLPSLPLTSLRDLLRLSTRTTHKGYELRKLAFEREVVKFVLQNLNTLYFHNDNKQQTSKTSSTTATSSTASKPPSKLSKPNKYNQLTELGAPTMSMMPGAMGGMNESGSNYWAKGTGFGTGSTNSSWDIEKAMKQKKHEEEEMVIILQVLTAFIQRTPTELESNENKSSETREHQSSSENNEILSTDTSSELVEVDSPRCSSQLSGHPQNEELLDTEPLTAEKKKEGTPVTEEEDEVTSEEADKLMSAFAEEMSAASTVKIISAYLHNDSVLDMSRHIPLYKAVLSLLRPLADHPHTLCLLMNKKSEGGSTIVSLLTKLKACVDTYNSRLRVTTKLDNAIKTLDGGKKKSTSGTSTKSRLKLASFNKNGSIPENSSTQVDSPDQEDLNVLLTDINQTTEFILQKVEQYEVQRIAKLQEDGETPSTSQEMTSLTDNVGASCSEDAVTAEQQYVELMSEYQFDAYELITEKDDGTLQFNVPYHYASIVRDVRRKDTDVFNINRARRLAQEVASLSTSLPISHSSTVFLRCDEQRLDVMKVLITGPEGTPYENGCFEFDVYIPPEYPSSPMSVNLQTTGKHTIRFNPNLYNDGKVCLSILNTWHGRPEEKWNEKTSNLLQVLVSIQSLILVSDPYFNEPGYERLRNTTQGIQSSNDYNANIRQACVKWAILEQIKKPSACFKEVIHQHFLMKKDKVLAQCKTWLSELKEIASKRKPIKHHYEAIKSHVKELQNELQKLEEKNKKVSLKDDASPPGEEASQPENSSPIPQEEPAIPPDSPASPTLSPQEV</sequence>
<reference evidence="5" key="1">
    <citation type="submission" date="2021-01" db="UniProtKB">
        <authorList>
            <consortium name="EnsemblMetazoa"/>
        </authorList>
    </citation>
    <scope>IDENTIFICATION</scope>
</reference>
<feature type="region of interest" description="Disordered" evidence="3">
    <location>
        <begin position="801"/>
        <end position="821"/>
    </location>
</feature>
<feature type="region of interest" description="Disordered" evidence="3">
    <location>
        <begin position="3273"/>
        <end position="3302"/>
    </location>
</feature>
<protein>
    <recommendedName>
        <fullName evidence="4">UBC core domain-containing protein</fullName>
    </recommendedName>
</protein>
<feature type="compositionally biased region" description="Polar residues" evidence="3">
    <location>
        <begin position="3418"/>
        <end position="3427"/>
    </location>
</feature>
<organism evidence="5 6">
    <name type="scientific">Clytia hemisphaerica</name>
    <dbReference type="NCBI Taxonomy" id="252671"/>
    <lineage>
        <taxon>Eukaryota</taxon>
        <taxon>Metazoa</taxon>
        <taxon>Cnidaria</taxon>
        <taxon>Hydrozoa</taxon>
        <taxon>Hydroidolina</taxon>
        <taxon>Leptothecata</taxon>
        <taxon>Obeliida</taxon>
        <taxon>Clytiidae</taxon>
        <taxon>Clytia</taxon>
    </lineage>
</organism>
<evidence type="ECO:0000256" key="2">
    <source>
        <dbReference type="ARBA" id="ARBA00022786"/>
    </source>
</evidence>
<feature type="compositionally biased region" description="Acidic residues" evidence="3">
    <location>
        <begin position="3450"/>
        <end position="3459"/>
    </location>
</feature>
<feature type="region of interest" description="Disordered" evidence="3">
    <location>
        <begin position="2364"/>
        <end position="2392"/>
    </location>
</feature>
<dbReference type="InterPro" id="IPR001370">
    <property type="entry name" value="BIR_rpt"/>
</dbReference>
<dbReference type="PANTHER" id="PTHR46116">
    <property type="entry name" value="(E3-INDEPENDENT) E2 UBIQUITIN-CONJUGATING ENZYME"/>
    <property type="match status" value="1"/>
</dbReference>
<feature type="compositionally biased region" description="Polar residues" evidence="3">
    <location>
        <begin position="3996"/>
        <end position="4005"/>
    </location>
</feature>
<feature type="compositionally biased region" description="Polar residues" evidence="3">
    <location>
        <begin position="3396"/>
        <end position="3410"/>
    </location>
</feature>
<dbReference type="SMART" id="SM00212">
    <property type="entry name" value="UBCc"/>
    <property type="match status" value="1"/>
</dbReference>
<keyword evidence="6" id="KW-1185">Reference proteome</keyword>
<feature type="compositionally biased region" description="Low complexity" evidence="3">
    <location>
        <begin position="200"/>
        <end position="210"/>
    </location>
</feature>
<keyword evidence="2" id="KW-0833">Ubl conjugation pathway</keyword>
<dbReference type="Gene3D" id="1.10.1170.10">
    <property type="entry name" value="Inhibitor Of Apoptosis Protein (2mihbC-IAP-1), Chain A"/>
    <property type="match status" value="1"/>
</dbReference>
<dbReference type="SMART" id="SM00238">
    <property type="entry name" value="BIR"/>
    <property type="match status" value="1"/>
</dbReference>
<dbReference type="PROSITE" id="PS50127">
    <property type="entry name" value="UBC_2"/>
    <property type="match status" value="1"/>
</dbReference>
<feature type="region of interest" description="Disordered" evidence="3">
    <location>
        <begin position="291"/>
        <end position="316"/>
    </location>
</feature>
<dbReference type="EnsemblMetazoa" id="CLYHEMT004198.1">
    <property type="protein sequence ID" value="CLYHEMP004198.1"/>
    <property type="gene ID" value="CLYHEMG004198"/>
</dbReference>
<dbReference type="GO" id="GO:0016740">
    <property type="term" value="F:transferase activity"/>
    <property type="evidence" value="ECO:0007669"/>
    <property type="project" value="UniProtKB-KW"/>
</dbReference>
<dbReference type="PANTHER" id="PTHR46116:SF39">
    <property type="entry name" value="BACULOVIRAL IAP REPEAT-CONTAINING PROTEIN 6"/>
    <property type="match status" value="1"/>
</dbReference>
<dbReference type="GO" id="GO:0004869">
    <property type="term" value="F:cysteine-type endopeptidase inhibitor activity"/>
    <property type="evidence" value="ECO:0007669"/>
    <property type="project" value="TreeGrafter"/>
</dbReference>
<dbReference type="Gene3D" id="3.10.110.10">
    <property type="entry name" value="Ubiquitin Conjugating Enzyme"/>
    <property type="match status" value="1"/>
</dbReference>
<feature type="compositionally biased region" description="Basic and acidic residues" evidence="3">
    <location>
        <begin position="3383"/>
        <end position="3395"/>
    </location>
</feature>
<dbReference type="CDD" id="cd00022">
    <property type="entry name" value="BIR"/>
    <property type="match status" value="1"/>
</dbReference>
<accession>A0A7M5TZX2</accession>
<feature type="domain" description="UBC core" evidence="4">
    <location>
        <begin position="3719"/>
        <end position="3886"/>
    </location>
</feature>
<dbReference type="FunFam" id="3.10.110.10:FF:000014">
    <property type="entry name" value="Baculoviral IAP repeat-containing protein 6"/>
    <property type="match status" value="1"/>
</dbReference>
<dbReference type="InterPro" id="IPR000608">
    <property type="entry name" value="UBC"/>
</dbReference>
<dbReference type="OrthoDB" id="2196114at2759"/>
<feature type="compositionally biased region" description="Low complexity" evidence="3">
    <location>
        <begin position="3273"/>
        <end position="3301"/>
    </location>
</feature>